<evidence type="ECO:0000256" key="1">
    <source>
        <dbReference type="SAM" id="Phobius"/>
    </source>
</evidence>
<dbReference type="RefSeq" id="WP_160909143.1">
    <property type="nucleotide sequence ID" value="NZ_WMEQ01000001.1"/>
</dbReference>
<organism evidence="2 3">
    <name type="scientific">Pontibacillus yanchengensis</name>
    <dbReference type="NCBI Taxonomy" id="462910"/>
    <lineage>
        <taxon>Bacteria</taxon>
        <taxon>Bacillati</taxon>
        <taxon>Bacillota</taxon>
        <taxon>Bacilli</taxon>
        <taxon>Bacillales</taxon>
        <taxon>Bacillaceae</taxon>
        <taxon>Pontibacillus</taxon>
    </lineage>
</organism>
<feature type="transmembrane region" description="Helical" evidence="1">
    <location>
        <begin position="36"/>
        <end position="56"/>
    </location>
</feature>
<sequence>MDLYDFGILILTLLAFLFIINLLVNEYLSKRKKNSTLLFVESLIQGGLISIVAVILN</sequence>
<protein>
    <submittedName>
        <fullName evidence="2">Uncharacterized protein</fullName>
    </submittedName>
</protein>
<keyword evidence="1" id="KW-0472">Membrane</keyword>
<proteinExistence type="predicted"/>
<keyword evidence="1" id="KW-1133">Transmembrane helix</keyword>
<dbReference type="AlphaFoldDB" id="A0A6I4ZVA8"/>
<reference evidence="2 3" key="1">
    <citation type="submission" date="2019-11" db="EMBL/GenBank/DDBJ databases">
        <title>Genome sequences of 17 halophilic strains isolated from different environments.</title>
        <authorList>
            <person name="Furrow R.E."/>
        </authorList>
    </citation>
    <scope>NUCLEOTIDE SEQUENCE [LARGE SCALE GENOMIC DNA]</scope>
    <source>
        <strain evidence="2 3">22514_16_FS</strain>
    </source>
</reference>
<name>A0A6I4ZVA8_9BACI</name>
<evidence type="ECO:0000313" key="2">
    <source>
        <dbReference type="EMBL" id="MYL32267.1"/>
    </source>
</evidence>
<dbReference type="EMBL" id="WMEQ01000001">
    <property type="protein sequence ID" value="MYL32267.1"/>
    <property type="molecule type" value="Genomic_DNA"/>
</dbReference>
<dbReference type="Proteomes" id="UP000468638">
    <property type="component" value="Unassembled WGS sequence"/>
</dbReference>
<comment type="caution">
    <text evidence="2">The sequence shown here is derived from an EMBL/GenBank/DDBJ whole genome shotgun (WGS) entry which is preliminary data.</text>
</comment>
<accession>A0A6I4ZVA8</accession>
<gene>
    <name evidence="2" type="ORF">GLW05_01430</name>
</gene>
<keyword evidence="1" id="KW-0812">Transmembrane</keyword>
<feature type="transmembrane region" description="Helical" evidence="1">
    <location>
        <begin position="6"/>
        <end position="24"/>
    </location>
</feature>
<evidence type="ECO:0000313" key="3">
    <source>
        <dbReference type="Proteomes" id="UP000468638"/>
    </source>
</evidence>